<feature type="chain" id="PRO_5003258361" evidence="1">
    <location>
        <begin position="23"/>
        <end position="141"/>
    </location>
</feature>
<evidence type="ECO:0000256" key="1">
    <source>
        <dbReference type="SAM" id="SignalP"/>
    </source>
</evidence>
<gene>
    <name evidence="2" type="ordered locus">Acav_1377</name>
</gene>
<evidence type="ECO:0000313" key="3">
    <source>
        <dbReference type="Proteomes" id="UP000002482"/>
    </source>
</evidence>
<dbReference type="OrthoDB" id="9815328at2"/>
<keyword evidence="3" id="KW-1185">Reference proteome</keyword>
<protein>
    <submittedName>
        <fullName evidence="2">Putative lipoprotein</fullName>
    </submittedName>
</protein>
<dbReference type="GeneID" id="34238910"/>
<sequence length="141" mass="15215">MKHFAIAASIAVAALASFPAEARTPVPVINLAHIAIPASPSQGRTDAQVRQAITMAAQAKGWTVAAPEAGKLVATLNVRGKHTVVVDIPYDSRSYSLLYRDSANMKYSQVNGEAVIHPNYNRWAQDLRVAIDQELLRTAPL</sequence>
<reference evidence="2" key="1">
    <citation type="submission" date="2011-02" db="EMBL/GenBank/DDBJ databases">
        <title>Complete sequence of Acidovorax avenae subsp. avenae ATCC 19860.</title>
        <authorList>
            <consortium name="US DOE Joint Genome Institute"/>
            <person name="Lucas S."/>
            <person name="Copeland A."/>
            <person name="Lapidus A."/>
            <person name="Cheng J.-F."/>
            <person name="Goodwin L."/>
            <person name="Pitluck S."/>
            <person name="Chertkov O."/>
            <person name="Held B."/>
            <person name="Detter J.C."/>
            <person name="Han C."/>
            <person name="Tapia R."/>
            <person name="Land M."/>
            <person name="Hauser L."/>
            <person name="Kyrpides N."/>
            <person name="Ivanova N."/>
            <person name="Ovchinnikova G."/>
            <person name="Pagani I."/>
            <person name="Gordon S."/>
            <person name="Woyke T."/>
        </authorList>
    </citation>
    <scope>NUCLEOTIDE SEQUENCE</scope>
    <source>
        <strain evidence="2">ATCC 19860</strain>
    </source>
</reference>
<keyword evidence="2" id="KW-0449">Lipoprotein</keyword>
<dbReference type="HOGENOM" id="CLU_148014_0_0_4"/>
<proteinExistence type="predicted"/>
<feature type="signal peptide" evidence="1">
    <location>
        <begin position="1"/>
        <end position="22"/>
    </location>
</feature>
<name>F0Q1F1_PARA1</name>
<dbReference type="RefSeq" id="WP_013593826.1">
    <property type="nucleotide sequence ID" value="NC_015138.1"/>
</dbReference>
<accession>F0Q1F1</accession>
<evidence type="ECO:0000313" key="2">
    <source>
        <dbReference type="EMBL" id="ADX45299.1"/>
    </source>
</evidence>
<dbReference type="Proteomes" id="UP000002482">
    <property type="component" value="Chromosome"/>
</dbReference>
<dbReference type="KEGG" id="aaa:Acav_1377"/>
<dbReference type="EMBL" id="CP002521">
    <property type="protein sequence ID" value="ADX45299.1"/>
    <property type="molecule type" value="Genomic_DNA"/>
</dbReference>
<organism evidence="2 3">
    <name type="scientific">Paracidovorax avenae (strain ATCC 19860 / DSM 7227 / CCUG 15838 / JCM 20985 / LMG 2117 / NCPPB 1011)</name>
    <name type="common">Acidovorax avenae</name>
    <dbReference type="NCBI Taxonomy" id="643561"/>
    <lineage>
        <taxon>Bacteria</taxon>
        <taxon>Pseudomonadati</taxon>
        <taxon>Pseudomonadota</taxon>
        <taxon>Betaproteobacteria</taxon>
        <taxon>Burkholderiales</taxon>
        <taxon>Comamonadaceae</taxon>
        <taxon>Paracidovorax</taxon>
    </lineage>
</organism>
<dbReference type="AlphaFoldDB" id="F0Q1F1"/>
<keyword evidence="1" id="KW-0732">Signal</keyword>